<sequence>MPGAGVGDHRGARPETALEFVGRQGFQGRGPGQQQGRHGNQTPTPRDGVDETGNESGKDEEKGEVGGEFEHGPGFRGDLVAGKVGAFWDFTREMLGK</sequence>
<organism evidence="2 3">
    <name type="scientific">Neogemmobacter tilapiae</name>
    <dbReference type="NCBI Taxonomy" id="875041"/>
    <lineage>
        <taxon>Bacteria</taxon>
        <taxon>Pseudomonadati</taxon>
        <taxon>Pseudomonadota</taxon>
        <taxon>Alphaproteobacteria</taxon>
        <taxon>Rhodobacterales</taxon>
        <taxon>Paracoccaceae</taxon>
        <taxon>Neogemmobacter</taxon>
    </lineage>
</organism>
<comment type="caution">
    <text evidence="2">The sequence shown here is derived from an EMBL/GenBank/DDBJ whole genome shotgun (WGS) entry which is preliminary data.</text>
</comment>
<reference evidence="2" key="1">
    <citation type="journal article" date="2014" name="Int. J. Syst. Evol. Microbiol.">
        <title>Complete genome sequence of Corynebacterium casei LMG S-19264T (=DSM 44701T), isolated from a smear-ripened cheese.</title>
        <authorList>
            <consortium name="US DOE Joint Genome Institute (JGI-PGF)"/>
            <person name="Walter F."/>
            <person name="Albersmeier A."/>
            <person name="Kalinowski J."/>
            <person name="Ruckert C."/>
        </authorList>
    </citation>
    <scope>NUCLEOTIDE SEQUENCE</scope>
    <source>
        <strain evidence="2">KCTC 23310</strain>
    </source>
</reference>
<proteinExistence type="predicted"/>
<dbReference type="Proteomes" id="UP000638981">
    <property type="component" value="Unassembled WGS sequence"/>
</dbReference>
<keyword evidence="3" id="KW-1185">Reference proteome</keyword>
<dbReference type="AlphaFoldDB" id="A0A918TMY0"/>
<reference evidence="2" key="2">
    <citation type="submission" date="2020-09" db="EMBL/GenBank/DDBJ databases">
        <authorList>
            <person name="Sun Q."/>
            <person name="Kim S."/>
        </authorList>
    </citation>
    <scope>NUCLEOTIDE SEQUENCE</scope>
    <source>
        <strain evidence="2">KCTC 23310</strain>
    </source>
</reference>
<feature type="compositionally biased region" description="Basic and acidic residues" evidence="1">
    <location>
        <begin position="56"/>
        <end position="73"/>
    </location>
</feature>
<accession>A0A918TMY0</accession>
<evidence type="ECO:0000313" key="3">
    <source>
        <dbReference type="Proteomes" id="UP000638981"/>
    </source>
</evidence>
<evidence type="ECO:0000256" key="1">
    <source>
        <dbReference type="SAM" id="MobiDB-lite"/>
    </source>
</evidence>
<protein>
    <submittedName>
        <fullName evidence="2">Uncharacterized protein</fullName>
    </submittedName>
</protein>
<dbReference type="EMBL" id="BMYJ01000005">
    <property type="protein sequence ID" value="GHC55259.1"/>
    <property type="molecule type" value="Genomic_DNA"/>
</dbReference>
<feature type="region of interest" description="Disordered" evidence="1">
    <location>
        <begin position="1"/>
        <end position="78"/>
    </location>
</feature>
<gene>
    <name evidence="2" type="ORF">GCM10007315_17690</name>
</gene>
<evidence type="ECO:0000313" key="2">
    <source>
        <dbReference type="EMBL" id="GHC55259.1"/>
    </source>
</evidence>
<name>A0A918TMY0_9RHOB</name>